<dbReference type="InterPro" id="IPR044824">
    <property type="entry name" value="MAIN-like"/>
</dbReference>
<organism evidence="2 3">
    <name type="scientific">Vicia faba</name>
    <name type="common">Broad bean</name>
    <name type="synonym">Faba vulgaris</name>
    <dbReference type="NCBI Taxonomy" id="3906"/>
    <lineage>
        <taxon>Eukaryota</taxon>
        <taxon>Viridiplantae</taxon>
        <taxon>Streptophyta</taxon>
        <taxon>Embryophyta</taxon>
        <taxon>Tracheophyta</taxon>
        <taxon>Spermatophyta</taxon>
        <taxon>Magnoliopsida</taxon>
        <taxon>eudicotyledons</taxon>
        <taxon>Gunneridae</taxon>
        <taxon>Pentapetalae</taxon>
        <taxon>rosids</taxon>
        <taxon>fabids</taxon>
        <taxon>Fabales</taxon>
        <taxon>Fabaceae</taxon>
        <taxon>Papilionoideae</taxon>
        <taxon>50 kb inversion clade</taxon>
        <taxon>NPAAA clade</taxon>
        <taxon>Hologalegina</taxon>
        <taxon>IRL clade</taxon>
        <taxon>Fabeae</taxon>
        <taxon>Vicia</taxon>
    </lineage>
</organism>
<dbReference type="GO" id="GO:0010073">
    <property type="term" value="P:meristem maintenance"/>
    <property type="evidence" value="ECO:0007669"/>
    <property type="project" value="InterPro"/>
</dbReference>
<evidence type="ECO:0000313" key="2">
    <source>
        <dbReference type="EMBL" id="CAI8595132.1"/>
    </source>
</evidence>
<reference evidence="2 3" key="1">
    <citation type="submission" date="2023-01" db="EMBL/GenBank/DDBJ databases">
        <authorList>
            <person name="Kreplak J."/>
        </authorList>
    </citation>
    <scope>NUCLEOTIDE SEQUENCE [LARGE SCALE GENOMIC DNA]</scope>
</reference>
<dbReference type="AlphaFoldDB" id="A0AAV0ZBG9"/>
<proteinExistence type="predicted"/>
<dbReference type="InterPro" id="IPR019557">
    <property type="entry name" value="AminoTfrase-like_pln_mobile"/>
</dbReference>
<dbReference type="Proteomes" id="UP001157006">
    <property type="component" value="Chromosome 1S"/>
</dbReference>
<evidence type="ECO:0000259" key="1">
    <source>
        <dbReference type="Pfam" id="PF10536"/>
    </source>
</evidence>
<accession>A0AAV0ZBG9</accession>
<name>A0AAV0ZBG9_VICFA</name>
<gene>
    <name evidence="2" type="ORF">VFH_I176040</name>
</gene>
<keyword evidence="3" id="KW-1185">Reference proteome</keyword>
<dbReference type="PANTHER" id="PTHR46033">
    <property type="entry name" value="PROTEIN MAIN-LIKE 2"/>
    <property type="match status" value="1"/>
</dbReference>
<dbReference type="Pfam" id="PF10536">
    <property type="entry name" value="PMD"/>
    <property type="match status" value="1"/>
</dbReference>
<dbReference type="EMBL" id="OX451735">
    <property type="protein sequence ID" value="CAI8595132.1"/>
    <property type="molecule type" value="Genomic_DNA"/>
</dbReference>
<feature type="domain" description="Aminotransferase-like plant mobile" evidence="1">
    <location>
        <begin position="2"/>
        <end position="180"/>
    </location>
</feature>
<protein>
    <recommendedName>
        <fullName evidence="1">Aminotransferase-like plant mobile domain-containing protein</fullName>
    </recommendedName>
</protein>
<dbReference type="PANTHER" id="PTHR46033:SF1">
    <property type="entry name" value="PROTEIN MAIN-LIKE 2"/>
    <property type="match status" value="1"/>
</dbReference>
<sequence length="192" mass="21985">MLERWRPETDTFHLPIGECTVTLEDVYMLLGLPVDGKVVNGSVQQPNSQCEELLDRDMVESGGARGQGILLTKLKNHYASLELNINSSEQDRVVKARTYLMILFGTLLFPESTGNSVNFMYLYLLRDFEKTRKYSWGSAVLAHLYSSLCKNAVKEKCTFYGCTFLLQAWGWWRMESLNPVNNNTFVFPYATK</sequence>
<evidence type="ECO:0000313" key="3">
    <source>
        <dbReference type="Proteomes" id="UP001157006"/>
    </source>
</evidence>